<feature type="region of interest" description="Disordered" evidence="1">
    <location>
        <begin position="1017"/>
        <end position="1178"/>
    </location>
</feature>
<feature type="region of interest" description="Disordered" evidence="1">
    <location>
        <begin position="757"/>
        <end position="1004"/>
    </location>
</feature>
<accession>A0AAN7H9V8</accession>
<feature type="region of interest" description="Disordered" evidence="1">
    <location>
        <begin position="201"/>
        <end position="723"/>
    </location>
</feature>
<evidence type="ECO:0000256" key="1">
    <source>
        <dbReference type="SAM" id="MobiDB-lite"/>
    </source>
</evidence>
<feature type="compositionally biased region" description="Low complexity" evidence="1">
    <location>
        <begin position="1092"/>
        <end position="1103"/>
    </location>
</feature>
<keyword evidence="3" id="KW-1185">Reference proteome</keyword>
<feature type="compositionally biased region" description="Polar residues" evidence="1">
    <location>
        <begin position="646"/>
        <end position="663"/>
    </location>
</feature>
<organism evidence="2 3">
    <name type="scientific">Achaetomium macrosporum</name>
    <dbReference type="NCBI Taxonomy" id="79813"/>
    <lineage>
        <taxon>Eukaryota</taxon>
        <taxon>Fungi</taxon>
        <taxon>Dikarya</taxon>
        <taxon>Ascomycota</taxon>
        <taxon>Pezizomycotina</taxon>
        <taxon>Sordariomycetes</taxon>
        <taxon>Sordariomycetidae</taxon>
        <taxon>Sordariales</taxon>
        <taxon>Chaetomiaceae</taxon>
        <taxon>Achaetomium</taxon>
    </lineage>
</organism>
<feature type="compositionally biased region" description="Polar residues" evidence="1">
    <location>
        <begin position="466"/>
        <end position="489"/>
    </location>
</feature>
<reference evidence="2" key="2">
    <citation type="submission" date="2023-05" db="EMBL/GenBank/DDBJ databases">
        <authorList>
            <consortium name="Lawrence Berkeley National Laboratory"/>
            <person name="Steindorff A."/>
            <person name="Hensen N."/>
            <person name="Bonometti L."/>
            <person name="Westerberg I."/>
            <person name="Brannstrom I.O."/>
            <person name="Guillou S."/>
            <person name="Cros-Aarteil S."/>
            <person name="Calhoun S."/>
            <person name="Haridas S."/>
            <person name="Kuo A."/>
            <person name="Mondo S."/>
            <person name="Pangilinan J."/>
            <person name="Riley R."/>
            <person name="Labutti K."/>
            <person name="Andreopoulos B."/>
            <person name="Lipzen A."/>
            <person name="Chen C."/>
            <person name="Yanf M."/>
            <person name="Daum C."/>
            <person name="Ng V."/>
            <person name="Clum A."/>
            <person name="Ohm R."/>
            <person name="Martin F."/>
            <person name="Silar P."/>
            <person name="Natvig D."/>
            <person name="Lalanne C."/>
            <person name="Gautier V."/>
            <person name="Ament-Velasquez S.L."/>
            <person name="Kruys A."/>
            <person name="Hutchinson M.I."/>
            <person name="Powell A.J."/>
            <person name="Barry K."/>
            <person name="Miller A.N."/>
            <person name="Grigoriev I.V."/>
            <person name="Debuchy R."/>
            <person name="Gladieux P."/>
            <person name="Thoren M.H."/>
            <person name="Johannesson H."/>
        </authorList>
    </citation>
    <scope>NUCLEOTIDE SEQUENCE</scope>
    <source>
        <strain evidence="2">CBS 532.94</strain>
    </source>
</reference>
<feature type="compositionally biased region" description="Low complexity" evidence="1">
    <location>
        <begin position="1066"/>
        <end position="1081"/>
    </location>
</feature>
<dbReference type="EMBL" id="MU860015">
    <property type="protein sequence ID" value="KAK4241906.1"/>
    <property type="molecule type" value="Genomic_DNA"/>
</dbReference>
<feature type="region of interest" description="Disordered" evidence="1">
    <location>
        <begin position="149"/>
        <end position="185"/>
    </location>
</feature>
<protein>
    <recommendedName>
        <fullName evidence="4">ADF-H domain-containing protein</fullName>
    </recommendedName>
</protein>
<dbReference type="Proteomes" id="UP001303760">
    <property type="component" value="Unassembled WGS sequence"/>
</dbReference>
<feature type="compositionally biased region" description="Basic and acidic residues" evidence="1">
    <location>
        <begin position="710"/>
        <end position="723"/>
    </location>
</feature>
<feature type="compositionally biased region" description="Low complexity" evidence="1">
    <location>
        <begin position="440"/>
        <end position="453"/>
    </location>
</feature>
<sequence length="1318" mass="140059">MSLNGLDDARVKEAHEAAVVEPGGWFLLKYATRDEVELLGRGNGGIVEIRNNIAQYEEKSPLYGFLRYRRRNVIIKYLPEDCSRLIQARVTVHFDAVCDRFSPYDTTFSIADSKELKDTKLSAACSLHAASGSTSSSTSSLRRRRLMEIAEEEEEEERERKRQSVVKEEEGPKSPTSPAAEPPVTLNADLAKLPEAARFVGELDPPNFTGVPRPSSPAKSFDENGGRMSSQSSRTDLYLTTSYPYSKPRVKVGPRPSADLAGRPRSSAGGAANRPVSTVPAGLKPFSRGSRKGRSRSQSQDEEVPESPIKEQAEDPLPALIAADVDTKVADNDPTEPSTNSDAQAPVTSTSALKVNLPAAAAPPNKQNTMTPEKARLLKAMKLREKKKLMSLQPTLDVPASEIPSAPSTPGLPEETQDSETAETPGLAEEASRDNDGQPDDPAAASKADSGADVPTDRTSVDTHTDSQPTSPLATSEIGDSTQASSLSESTDETVLRRDQPSACEGGEDDAGSSKPAASTDSETLPSGKRIDGGVAASHDRQSQATITAAQEDSVTREEPSVVAEDEKEPIASGTTAGNTVPESSPLPSSSDVLTPPTGIEKSAGDPSPAETGEQLAPAPDPRETKPTGAEEEKAPSPQLRIPLSKFSTQEAKSSTGAVTQCVPSVVTHTPEVDSWRGEESAPPVPEKDNVPDAAEAVEPPGLDPKRRRLPEPIRTDLDGTDHEKRRSVISILDNDGFMDELQSATVQQATPITVSKSPISPFFSVDPSSKRATIGPDALRPPFTRTASNPVRSSFLAPGEVPVSAPRSASSSAAFLQKTSQQQTSADLRPKSTKLGSSISQRIKALEKLSGSATPGDAAAPKERPATTFFAVRKAGTRESSRPPSVASVVDMASSLTRVQTPSPPPSRQSSPDATKVMGRGRAGSLVNRLSMFEGGMPPRGRPESVQVTARIVRDPNQPYPRGPEPKPGSADYGPLELKQSPLVVDVQNRAPSRSGSVRTLEREIAVQAKQTLLERRLSRQSQEDKAESQQGSDGPLPRRRSSLTVVKDFIKGAKSPSTDNLGNSAAVASPAVTAPSRSPTRPPSVNQTGSLARRLSISSRRSSTDQNATVLSPGRTAEGGADVDAETKSNSSSGPASPNQSKGSRASRFMRRISNTLVTGRKNAAPSISPTVAEENAAEVEAASRGGTATSAAAQSQPTIVAFMGDVNVQFPDNLLWKRRSICLDSQGFLILSAVQGTAMMPTGKDRLGAMVRRYHISDFKPPYAPDVELQELPNSVVLDLVDGSGLQIACEDRAGQMSILHILEEAHHKHSNFGH</sequence>
<feature type="compositionally biased region" description="Low complexity" evidence="1">
    <location>
        <begin position="261"/>
        <end position="272"/>
    </location>
</feature>
<feature type="compositionally biased region" description="Basic and acidic residues" evidence="1">
    <location>
        <begin position="455"/>
        <end position="465"/>
    </location>
</feature>
<proteinExistence type="predicted"/>
<feature type="compositionally biased region" description="Polar residues" evidence="1">
    <location>
        <begin position="818"/>
        <end position="827"/>
    </location>
</feature>
<evidence type="ECO:0000313" key="2">
    <source>
        <dbReference type="EMBL" id="KAK4241906.1"/>
    </source>
</evidence>
<feature type="compositionally biased region" description="Basic and acidic residues" evidence="1">
    <location>
        <begin position="1017"/>
        <end position="1029"/>
    </location>
</feature>
<feature type="compositionally biased region" description="Low complexity" evidence="1">
    <location>
        <begin position="805"/>
        <end position="815"/>
    </location>
</feature>
<feature type="compositionally biased region" description="Polar residues" evidence="1">
    <location>
        <begin position="573"/>
        <end position="593"/>
    </location>
</feature>
<feature type="compositionally biased region" description="Basic and acidic residues" evidence="1">
    <location>
        <begin position="671"/>
        <end position="691"/>
    </location>
</feature>
<comment type="caution">
    <text evidence="2">The sequence shown here is derived from an EMBL/GenBank/DDBJ whole genome shotgun (WGS) entry which is preliminary data.</text>
</comment>
<dbReference type="SUPFAM" id="SSF55753">
    <property type="entry name" value="Actin depolymerizing proteins"/>
    <property type="match status" value="1"/>
</dbReference>
<evidence type="ECO:0008006" key="4">
    <source>
        <dbReference type="Google" id="ProtNLM"/>
    </source>
</evidence>
<name>A0AAN7H9V8_9PEZI</name>
<dbReference type="CDD" id="cd11282">
    <property type="entry name" value="ADF_coactosin_like"/>
    <property type="match status" value="1"/>
</dbReference>
<feature type="compositionally biased region" description="Basic and acidic residues" evidence="1">
    <location>
        <begin position="158"/>
        <end position="172"/>
    </location>
</feature>
<feature type="compositionally biased region" description="Pro residues" evidence="1">
    <location>
        <begin position="959"/>
        <end position="968"/>
    </location>
</feature>
<feature type="compositionally biased region" description="Polar residues" evidence="1">
    <location>
        <begin position="1130"/>
        <end position="1146"/>
    </location>
</feature>
<dbReference type="InterPro" id="IPR029006">
    <property type="entry name" value="ADF-H/Gelsolin-like_dom_sf"/>
</dbReference>
<evidence type="ECO:0000313" key="3">
    <source>
        <dbReference type="Proteomes" id="UP001303760"/>
    </source>
</evidence>
<gene>
    <name evidence="2" type="ORF">C8A03DRAFT_29936</name>
</gene>
<feature type="compositionally biased region" description="Polar residues" evidence="1">
    <location>
        <begin position="227"/>
        <end position="244"/>
    </location>
</feature>
<dbReference type="Gene3D" id="3.40.20.10">
    <property type="entry name" value="Severin"/>
    <property type="match status" value="1"/>
</dbReference>
<feature type="compositionally biased region" description="Basic residues" evidence="1">
    <location>
        <begin position="377"/>
        <end position="389"/>
    </location>
</feature>
<feature type="compositionally biased region" description="Polar residues" evidence="1">
    <location>
        <begin position="516"/>
        <end position="525"/>
    </location>
</feature>
<feature type="compositionally biased region" description="Polar residues" evidence="1">
    <location>
        <begin position="335"/>
        <end position="353"/>
    </location>
</feature>
<reference evidence="2" key="1">
    <citation type="journal article" date="2023" name="Mol. Phylogenet. Evol.">
        <title>Genome-scale phylogeny and comparative genomics of the fungal order Sordariales.</title>
        <authorList>
            <person name="Hensen N."/>
            <person name="Bonometti L."/>
            <person name="Westerberg I."/>
            <person name="Brannstrom I.O."/>
            <person name="Guillou S."/>
            <person name="Cros-Aarteil S."/>
            <person name="Calhoun S."/>
            <person name="Haridas S."/>
            <person name="Kuo A."/>
            <person name="Mondo S."/>
            <person name="Pangilinan J."/>
            <person name="Riley R."/>
            <person name="LaButti K."/>
            <person name="Andreopoulos B."/>
            <person name="Lipzen A."/>
            <person name="Chen C."/>
            <person name="Yan M."/>
            <person name="Daum C."/>
            <person name="Ng V."/>
            <person name="Clum A."/>
            <person name="Steindorff A."/>
            <person name="Ohm R.A."/>
            <person name="Martin F."/>
            <person name="Silar P."/>
            <person name="Natvig D.O."/>
            <person name="Lalanne C."/>
            <person name="Gautier V."/>
            <person name="Ament-Velasquez S.L."/>
            <person name="Kruys A."/>
            <person name="Hutchinson M.I."/>
            <person name="Powell A.J."/>
            <person name="Barry K."/>
            <person name="Miller A.N."/>
            <person name="Grigoriev I.V."/>
            <person name="Debuchy R."/>
            <person name="Gladieux P."/>
            <person name="Hiltunen Thoren M."/>
            <person name="Johannesson H."/>
        </authorList>
    </citation>
    <scope>NUCLEOTIDE SEQUENCE</scope>
    <source>
        <strain evidence="2">CBS 532.94</strain>
    </source>
</reference>
<feature type="compositionally biased region" description="Basic and acidic residues" evidence="1">
    <location>
        <begin position="621"/>
        <end position="635"/>
    </location>
</feature>
<feature type="compositionally biased region" description="Polar residues" evidence="1">
    <location>
        <begin position="543"/>
        <end position="553"/>
    </location>
</feature>